<keyword evidence="3" id="KW-1185">Reference proteome</keyword>
<evidence type="ECO:0000313" key="2">
    <source>
        <dbReference type="EMBL" id="PLB40905.1"/>
    </source>
</evidence>
<dbReference type="GeneID" id="36523118"/>
<dbReference type="RefSeq" id="XP_024674917.1">
    <property type="nucleotide sequence ID" value="XM_024815958.1"/>
</dbReference>
<protein>
    <submittedName>
        <fullName evidence="2">Uncharacterized protein</fullName>
    </submittedName>
</protein>
<reference evidence="2 3" key="1">
    <citation type="submission" date="2017-12" db="EMBL/GenBank/DDBJ databases">
        <authorList>
            <consortium name="DOE Joint Genome Institute"/>
            <person name="Haridas S."/>
            <person name="Kjaerbolling I."/>
            <person name="Vesth T.C."/>
            <person name="Frisvad J.C."/>
            <person name="Nybo J.L."/>
            <person name="Theobald S."/>
            <person name="Kuo A."/>
            <person name="Bowyer P."/>
            <person name="Matsuda Y."/>
            <person name="Mondo S."/>
            <person name="Lyhne E.K."/>
            <person name="Kogle M.E."/>
            <person name="Clum A."/>
            <person name="Lipzen A."/>
            <person name="Salamov A."/>
            <person name="Ngan C.Y."/>
            <person name="Daum C."/>
            <person name="Chiniquy J."/>
            <person name="Barry K."/>
            <person name="LaButti K."/>
            <person name="Simmons B.A."/>
            <person name="Magnuson J.K."/>
            <person name="Mortensen U.H."/>
            <person name="Larsen T.O."/>
            <person name="Grigoriev I.V."/>
            <person name="Baker S.E."/>
            <person name="Andersen M.R."/>
            <person name="Nordberg H.P."/>
            <person name="Cantor M.N."/>
            <person name="Hua S.X."/>
        </authorList>
    </citation>
    <scope>NUCLEOTIDE SEQUENCE [LARGE SCALE GENOMIC DNA]</scope>
    <source>
        <strain evidence="2 3">CBS 102.13</strain>
    </source>
</reference>
<feature type="region of interest" description="Disordered" evidence="1">
    <location>
        <begin position="206"/>
        <end position="323"/>
    </location>
</feature>
<sequence>MSDPTGSPASAAAAVVTNPSNPQQTATFVKEEASDDLLAALPLIPAAGLPLIVSVGGSAVPAVVDSAGMIVRPLGSAPSWIKPDIFPAADSIGETLNPGKTVPVGSGSGGGAGTGSGGGSESGSGDGAGSGSGGGNESESDTESSSGSNTESGSGAEPTGSSSSTSPEESSTTEPESSSTEPPGETLATRTITITTDINTFRAIPNFPIITGSGRPADTPGASNTQNDSQPSKTDNNSQPTNTDNNSQPSNNENNSQSSNNEDSQPSNNENNSQPPNNENNSQPSNTENNSQPSNTENASQTSNLQPMYTPDPSLTTVDSHGNGTKIHVDSGCISVNGQTICGHWDLATVRTDAETSKVKIYGKFDSEDAAWYNKKGGCELTASWPSEYGDVRYQDDNCLHDADGNIIDNQCCTEPAKDDVPNPYGPICKREYSFSVDQVTIYSSGWMTDDGSNLWKQMSRCGPVTKWEVNPVRNQAGQKWVYFHLPIQIGGSCVQQGIWEAGGPWANC</sequence>
<dbReference type="AlphaFoldDB" id="A0A2I2FJU5"/>
<evidence type="ECO:0000256" key="1">
    <source>
        <dbReference type="SAM" id="MobiDB-lite"/>
    </source>
</evidence>
<dbReference type="Proteomes" id="UP000234585">
    <property type="component" value="Unassembled WGS sequence"/>
</dbReference>
<feature type="region of interest" description="Disordered" evidence="1">
    <location>
        <begin position="1"/>
        <end position="24"/>
    </location>
</feature>
<dbReference type="OrthoDB" id="3257981at2759"/>
<name>A0A2I2FJU5_ASPCN</name>
<feature type="compositionally biased region" description="Polar residues" evidence="1">
    <location>
        <begin position="221"/>
        <end position="240"/>
    </location>
</feature>
<proteinExistence type="predicted"/>
<evidence type="ECO:0000313" key="3">
    <source>
        <dbReference type="Proteomes" id="UP000234585"/>
    </source>
</evidence>
<feature type="region of interest" description="Disordered" evidence="1">
    <location>
        <begin position="97"/>
        <end position="191"/>
    </location>
</feature>
<feature type="compositionally biased region" description="Gly residues" evidence="1">
    <location>
        <begin position="106"/>
        <end position="136"/>
    </location>
</feature>
<dbReference type="STRING" id="41067.A0A2I2FJU5"/>
<gene>
    <name evidence="2" type="ORF">BDW47DRAFT_122977</name>
</gene>
<feature type="compositionally biased region" description="Low complexity" evidence="1">
    <location>
        <begin position="143"/>
        <end position="191"/>
    </location>
</feature>
<feature type="compositionally biased region" description="Low complexity" evidence="1">
    <location>
        <begin position="241"/>
        <end position="298"/>
    </location>
</feature>
<organism evidence="2 3">
    <name type="scientific">Aspergillus candidus</name>
    <dbReference type="NCBI Taxonomy" id="41067"/>
    <lineage>
        <taxon>Eukaryota</taxon>
        <taxon>Fungi</taxon>
        <taxon>Dikarya</taxon>
        <taxon>Ascomycota</taxon>
        <taxon>Pezizomycotina</taxon>
        <taxon>Eurotiomycetes</taxon>
        <taxon>Eurotiomycetidae</taxon>
        <taxon>Eurotiales</taxon>
        <taxon>Aspergillaceae</taxon>
        <taxon>Aspergillus</taxon>
        <taxon>Aspergillus subgen. Circumdati</taxon>
    </lineage>
</organism>
<feature type="compositionally biased region" description="Polar residues" evidence="1">
    <location>
        <begin position="299"/>
        <end position="323"/>
    </location>
</feature>
<accession>A0A2I2FJU5</accession>
<dbReference type="EMBL" id="KZ559122">
    <property type="protein sequence ID" value="PLB40905.1"/>
    <property type="molecule type" value="Genomic_DNA"/>
</dbReference>